<gene>
    <name evidence="1" type="ORF">BJ992_001211</name>
</gene>
<evidence type="ECO:0008006" key="3">
    <source>
        <dbReference type="Google" id="ProtNLM"/>
    </source>
</evidence>
<dbReference type="Proteomes" id="UP000555564">
    <property type="component" value="Unassembled WGS sequence"/>
</dbReference>
<reference evidence="1 2" key="1">
    <citation type="submission" date="2020-08" db="EMBL/GenBank/DDBJ databases">
        <title>Sequencing the genomes of 1000 actinobacteria strains.</title>
        <authorList>
            <person name="Klenk H.-P."/>
        </authorList>
    </citation>
    <scope>NUCLEOTIDE SEQUENCE [LARGE SCALE GENOMIC DNA]</scope>
    <source>
        <strain evidence="1 2">DSM 44936</strain>
    </source>
</reference>
<evidence type="ECO:0000313" key="2">
    <source>
        <dbReference type="Proteomes" id="UP000555564"/>
    </source>
</evidence>
<dbReference type="AlphaFoldDB" id="A0A7X0IAS6"/>
<name>A0A7X0IAS6_9ACTN</name>
<comment type="caution">
    <text evidence="1">The sequence shown here is derived from an EMBL/GenBank/DDBJ whole genome shotgun (WGS) entry which is preliminary data.</text>
</comment>
<dbReference type="EMBL" id="JACHIU010000001">
    <property type="protein sequence ID" value="MBB6471780.1"/>
    <property type="molecule type" value="Genomic_DNA"/>
</dbReference>
<proteinExistence type="predicted"/>
<protein>
    <recommendedName>
        <fullName evidence="3">DUF5666 domain-containing protein</fullName>
    </recommendedName>
</protein>
<accession>A0A7X0IAS6</accession>
<keyword evidence="2" id="KW-1185">Reference proteome</keyword>
<evidence type="ECO:0000313" key="1">
    <source>
        <dbReference type="EMBL" id="MBB6471780.1"/>
    </source>
</evidence>
<sequence>MNGMRKLSKALTAGAFAGTLTVGLLGGAALAGRDGGGAAPYELTAADPVAAEAASLTGTSPDLLTAGDPADRPRLRLGARRALVGVHGETTVRVRGGFDTFTWQRGAVTSVSASALTVKSADGVSWAWTVTGDSRVRKNGEKSTPSALKAGDDVFVLGRPSGDTRTALGVVVPKR</sequence>
<organism evidence="1 2">
    <name type="scientific">Sphaerisporangium rubeum</name>
    <dbReference type="NCBI Taxonomy" id="321317"/>
    <lineage>
        <taxon>Bacteria</taxon>
        <taxon>Bacillati</taxon>
        <taxon>Actinomycetota</taxon>
        <taxon>Actinomycetes</taxon>
        <taxon>Streptosporangiales</taxon>
        <taxon>Streptosporangiaceae</taxon>
        <taxon>Sphaerisporangium</taxon>
    </lineage>
</organism>